<keyword evidence="5 10" id="KW-0547">Nucleotide-binding</keyword>
<evidence type="ECO:0000256" key="3">
    <source>
        <dbReference type="ARBA" id="ARBA00022618"/>
    </source>
</evidence>
<evidence type="ECO:0000256" key="7">
    <source>
        <dbReference type="ARBA" id="ARBA00023134"/>
    </source>
</evidence>
<evidence type="ECO:0000313" key="13">
    <source>
        <dbReference type="Proteomes" id="UP000294325"/>
    </source>
</evidence>
<dbReference type="PANTHER" id="PTHR11649">
    <property type="entry name" value="MSS1/TRME-RELATED GTP-BINDING PROTEIN"/>
    <property type="match status" value="1"/>
</dbReference>
<dbReference type="Gene3D" id="3.40.50.300">
    <property type="entry name" value="P-loop containing nucleotide triphosphate hydrolases"/>
    <property type="match status" value="1"/>
</dbReference>
<dbReference type="KEGG" id="nwr:E3U44_07330"/>
<dbReference type="GO" id="GO:0005829">
    <property type="term" value="C:cytosol"/>
    <property type="evidence" value="ECO:0007669"/>
    <property type="project" value="TreeGrafter"/>
</dbReference>
<evidence type="ECO:0000256" key="4">
    <source>
        <dbReference type="ARBA" id="ARBA00022723"/>
    </source>
</evidence>
<dbReference type="AlphaFoldDB" id="A0A4P7C3Z1"/>
<evidence type="ECO:0000256" key="10">
    <source>
        <dbReference type="HAMAP-Rule" id="MF_00321"/>
    </source>
</evidence>
<dbReference type="Proteomes" id="UP000294325">
    <property type="component" value="Chromosome"/>
</dbReference>
<evidence type="ECO:0000256" key="9">
    <source>
        <dbReference type="ARBA" id="ARBA00023306"/>
    </source>
</evidence>
<dbReference type="InterPro" id="IPR027417">
    <property type="entry name" value="P-loop_NTPase"/>
</dbReference>
<accession>A0A4P7C3Z1</accession>
<keyword evidence="13" id="KW-1185">Reference proteome</keyword>
<evidence type="ECO:0000256" key="5">
    <source>
        <dbReference type="ARBA" id="ARBA00022741"/>
    </source>
</evidence>
<sequence>MNPLYHKARYQGSAYTLSQLPPDKGMEVAFAGRSNVGKSSAINAITNIRGLARTSKTPGRTQMINFFQLDARRCLVDLPGYGYAKVPETVKRQWRQTLSNYLEWRQSLCGIVLVMDIRRLFQPFDLQMLEWCRARGLPVCILLTKSDKLKRGAAKQALEKVTAHLQEAFPAARAQLFSAHNRIGVEAIQAQLDRWFELDGSPP</sequence>
<dbReference type="PANTHER" id="PTHR11649:SF13">
    <property type="entry name" value="ENGB-TYPE G DOMAIN-CONTAINING PROTEIN"/>
    <property type="match status" value="1"/>
</dbReference>
<gene>
    <name evidence="10" type="primary">engB</name>
    <name evidence="12" type="ORF">E3U44_07330</name>
</gene>
<evidence type="ECO:0000256" key="8">
    <source>
        <dbReference type="ARBA" id="ARBA00023210"/>
    </source>
</evidence>
<keyword evidence="8 10" id="KW-0717">Septation</keyword>
<dbReference type="CDD" id="cd01876">
    <property type="entry name" value="YihA_EngB"/>
    <property type="match status" value="1"/>
</dbReference>
<dbReference type="EMBL" id="CP038033">
    <property type="protein sequence ID" value="QBQ56490.1"/>
    <property type="molecule type" value="Genomic_DNA"/>
</dbReference>
<dbReference type="InterPro" id="IPR019987">
    <property type="entry name" value="GTP-bd_ribosome_bio_YsxC"/>
</dbReference>
<dbReference type="Pfam" id="PF01926">
    <property type="entry name" value="MMR_HSR1"/>
    <property type="match status" value="1"/>
</dbReference>
<evidence type="ECO:0000259" key="11">
    <source>
        <dbReference type="PROSITE" id="PS51706"/>
    </source>
</evidence>
<dbReference type="PROSITE" id="PS51706">
    <property type="entry name" value="G_ENGB"/>
    <property type="match status" value="1"/>
</dbReference>
<comment type="cofactor">
    <cofactor evidence="1">
        <name>Mg(2+)</name>
        <dbReference type="ChEBI" id="CHEBI:18420"/>
    </cofactor>
</comment>
<dbReference type="GO" id="GO:0000917">
    <property type="term" value="P:division septum assembly"/>
    <property type="evidence" value="ECO:0007669"/>
    <property type="project" value="UniProtKB-KW"/>
</dbReference>
<proteinExistence type="inferred from homology"/>
<dbReference type="SUPFAM" id="SSF52540">
    <property type="entry name" value="P-loop containing nucleoside triphosphate hydrolases"/>
    <property type="match status" value="1"/>
</dbReference>
<dbReference type="GO" id="GO:0005525">
    <property type="term" value="F:GTP binding"/>
    <property type="evidence" value="ECO:0007669"/>
    <property type="project" value="UniProtKB-UniRule"/>
</dbReference>
<name>A0A4P7C3Z1_9GAMM</name>
<dbReference type="NCBIfam" id="TIGR03598">
    <property type="entry name" value="GTPase_YsxC"/>
    <property type="match status" value="1"/>
</dbReference>
<keyword evidence="3 10" id="KW-0132">Cell division</keyword>
<evidence type="ECO:0000256" key="2">
    <source>
        <dbReference type="ARBA" id="ARBA00009638"/>
    </source>
</evidence>
<reference evidence="12 13" key="1">
    <citation type="submission" date="2019-03" db="EMBL/GenBank/DDBJ databases">
        <title>The genome sequence of Nitrosococcus wardiae strain D1FHST reveals the archetypal metabolic capacity of ammonia-oxidizing Gammaproteobacteria.</title>
        <authorList>
            <person name="Wang L."/>
            <person name="Lim C.K."/>
            <person name="Hanson T.E."/>
            <person name="Dang H."/>
            <person name="Klotz M.G."/>
        </authorList>
    </citation>
    <scope>NUCLEOTIDE SEQUENCE [LARGE SCALE GENOMIC DNA]</scope>
    <source>
        <strain evidence="12 13">D1FHS</strain>
    </source>
</reference>
<dbReference type="GO" id="GO:0046872">
    <property type="term" value="F:metal ion binding"/>
    <property type="evidence" value="ECO:0007669"/>
    <property type="project" value="UniProtKB-KW"/>
</dbReference>
<dbReference type="OrthoDB" id="9804921at2"/>
<feature type="domain" description="EngB-type G" evidence="11">
    <location>
        <begin position="24"/>
        <end position="198"/>
    </location>
</feature>
<dbReference type="RefSeq" id="WP_134359705.1">
    <property type="nucleotide sequence ID" value="NZ_CP038033.1"/>
</dbReference>
<keyword evidence="9 10" id="KW-0131">Cell cycle</keyword>
<keyword evidence="6" id="KW-0460">Magnesium</keyword>
<dbReference type="HAMAP" id="MF_00321">
    <property type="entry name" value="GTPase_EngB"/>
    <property type="match status" value="1"/>
</dbReference>
<organism evidence="12 13">
    <name type="scientific">Nitrosococcus wardiae</name>
    <dbReference type="NCBI Taxonomy" id="1814290"/>
    <lineage>
        <taxon>Bacteria</taxon>
        <taxon>Pseudomonadati</taxon>
        <taxon>Pseudomonadota</taxon>
        <taxon>Gammaproteobacteria</taxon>
        <taxon>Chromatiales</taxon>
        <taxon>Chromatiaceae</taxon>
        <taxon>Nitrosococcus</taxon>
    </lineage>
</organism>
<dbReference type="InterPro" id="IPR030393">
    <property type="entry name" value="G_ENGB_dom"/>
</dbReference>
<protein>
    <recommendedName>
        <fullName evidence="10">Probable GTP-binding protein EngB</fullName>
    </recommendedName>
</protein>
<dbReference type="FunFam" id="3.40.50.300:FF:000098">
    <property type="entry name" value="Probable GTP-binding protein EngB"/>
    <property type="match status" value="1"/>
</dbReference>
<evidence type="ECO:0000256" key="6">
    <source>
        <dbReference type="ARBA" id="ARBA00022842"/>
    </source>
</evidence>
<dbReference type="InterPro" id="IPR006073">
    <property type="entry name" value="GTP-bd"/>
</dbReference>
<keyword evidence="7 10" id="KW-0342">GTP-binding</keyword>
<comment type="function">
    <text evidence="10">Necessary for normal cell division and for the maintenance of normal septation.</text>
</comment>
<comment type="similarity">
    <text evidence="2 10">Belongs to the TRAFAC class TrmE-Era-EngA-EngB-Septin-like GTPase superfamily. EngB GTPase family.</text>
</comment>
<evidence type="ECO:0000313" key="12">
    <source>
        <dbReference type="EMBL" id="QBQ56490.1"/>
    </source>
</evidence>
<evidence type="ECO:0000256" key="1">
    <source>
        <dbReference type="ARBA" id="ARBA00001946"/>
    </source>
</evidence>
<keyword evidence="4" id="KW-0479">Metal-binding</keyword>